<evidence type="ECO:0000313" key="6">
    <source>
        <dbReference type="Proteomes" id="UP000199220"/>
    </source>
</evidence>
<gene>
    <name evidence="5" type="ORF">SAMN04488554_0903</name>
</gene>
<sequence length="340" mass="36610">MRDDVAAALVDVDPAEAERRASRRRQDRHVSRPRAHSDGVASLRIEGPAADVLTLDLALDAAARGAKARGDNRTLDQLRFDCLATVGGHALATGRLGPAEVGLPLATENGRRPEIQVQVSLADLIPPDPGGDTEASDGPARSAASAPILAGYGPITPTAARALAAGGTWRRVVTDPVTGTVLNVGRTRYRPTTAIAEHVRTRDRTCVRPGCEHRASSCQLDHTDEWRDPERYRRGGSTSVTNLAPLCTRDHLIKTHGDFGVTQVEPGVFEWRTPSGHRYRRERDGSTRLLSHCTPMRPIVMVGPADRGRYEDAGGGRGDAIVMHEGWSSASGDQELEPPF</sequence>
<name>A0A1H5E5X7_9MICO</name>
<dbReference type="GO" id="GO:0003676">
    <property type="term" value="F:nucleic acid binding"/>
    <property type="evidence" value="ECO:0007669"/>
    <property type="project" value="InterPro"/>
</dbReference>
<proteinExistence type="inferred from homology"/>
<feature type="region of interest" description="Disordered" evidence="2">
    <location>
        <begin position="13"/>
        <end position="39"/>
    </location>
</feature>
<dbReference type="InterPro" id="IPR003870">
    <property type="entry name" value="DUF222"/>
</dbReference>
<evidence type="ECO:0000313" key="5">
    <source>
        <dbReference type="EMBL" id="SED86479.1"/>
    </source>
</evidence>
<feature type="compositionally biased region" description="Basic residues" evidence="2">
    <location>
        <begin position="21"/>
        <end position="34"/>
    </location>
</feature>
<accession>A0A1H5E5X7</accession>
<dbReference type="Pfam" id="PF01844">
    <property type="entry name" value="HNH"/>
    <property type="match status" value="1"/>
</dbReference>
<keyword evidence="6" id="KW-1185">Reference proteome</keyword>
<evidence type="ECO:0000256" key="1">
    <source>
        <dbReference type="ARBA" id="ARBA00023450"/>
    </source>
</evidence>
<evidence type="ECO:0000256" key="2">
    <source>
        <dbReference type="SAM" id="MobiDB-lite"/>
    </source>
</evidence>
<dbReference type="STRING" id="648782.SAMN04488554_0903"/>
<dbReference type="EMBL" id="FNTX01000001">
    <property type="protein sequence ID" value="SED86479.1"/>
    <property type="molecule type" value="Genomic_DNA"/>
</dbReference>
<organism evidence="5 6">
    <name type="scientific">Ruania alba</name>
    <dbReference type="NCBI Taxonomy" id="648782"/>
    <lineage>
        <taxon>Bacteria</taxon>
        <taxon>Bacillati</taxon>
        <taxon>Actinomycetota</taxon>
        <taxon>Actinomycetes</taxon>
        <taxon>Micrococcales</taxon>
        <taxon>Ruaniaceae</taxon>
        <taxon>Ruania</taxon>
    </lineage>
</organism>
<dbReference type="CDD" id="cd00085">
    <property type="entry name" value="HNHc"/>
    <property type="match status" value="1"/>
</dbReference>
<feature type="domain" description="DUF222" evidence="4">
    <location>
        <begin position="8"/>
        <end position="203"/>
    </location>
</feature>
<protein>
    <submittedName>
        <fullName evidence="5">Uncharacterized protein</fullName>
    </submittedName>
</protein>
<reference evidence="6" key="1">
    <citation type="submission" date="2016-10" db="EMBL/GenBank/DDBJ databases">
        <authorList>
            <person name="Varghese N."/>
            <person name="Submissions S."/>
        </authorList>
    </citation>
    <scope>NUCLEOTIDE SEQUENCE [LARGE SCALE GENOMIC DNA]</scope>
    <source>
        <strain evidence="6">DSM 21368</strain>
    </source>
</reference>
<dbReference type="GO" id="GO:0004519">
    <property type="term" value="F:endonuclease activity"/>
    <property type="evidence" value="ECO:0007669"/>
    <property type="project" value="InterPro"/>
</dbReference>
<feature type="domain" description="HNH" evidence="3">
    <location>
        <begin position="210"/>
        <end position="256"/>
    </location>
</feature>
<comment type="similarity">
    <text evidence="1">Belongs to the Rv1128c/1148c/1588c/1702c/1945/3466 family.</text>
</comment>
<dbReference type="GO" id="GO:0008270">
    <property type="term" value="F:zinc ion binding"/>
    <property type="evidence" value="ECO:0007669"/>
    <property type="project" value="InterPro"/>
</dbReference>
<dbReference type="Pfam" id="PF02720">
    <property type="entry name" value="DUF222"/>
    <property type="match status" value="1"/>
</dbReference>
<evidence type="ECO:0000259" key="3">
    <source>
        <dbReference type="Pfam" id="PF01844"/>
    </source>
</evidence>
<dbReference type="AlphaFoldDB" id="A0A1H5E5X7"/>
<evidence type="ECO:0000259" key="4">
    <source>
        <dbReference type="Pfam" id="PF02720"/>
    </source>
</evidence>
<dbReference type="InterPro" id="IPR002711">
    <property type="entry name" value="HNH"/>
</dbReference>
<dbReference type="InterPro" id="IPR003615">
    <property type="entry name" value="HNH_nuc"/>
</dbReference>
<dbReference type="Proteomes" id="UP000199220">
    <property type="component" value="Unassembled WGS sequence"/>
</dbReference>